<protein>
    <submittedName>
        <fullName evidence="1">Uncharacterized protein</fullName>
    </submittedName>
</protein>
<proteinExistence type="predicted"/>
<gene>
    <name evidence="1" type="ORF">AVDCRST_MAG42-766</name>
</gene>
<dbReference type="AlphaFoldDB" id="A0A6J4GXE6"/>
<dbReference type="EMBL" id="CADCTA010000001">
    <property type="protein sequence ID" value="CAA9209315.1"/>
    <property type="molecule type" value="Genomic_DNA"/>
</dbReference>
<accession>A0A6J4GXE6</accession>
<sequence>MTEERDELLVALFARVIKTEATVCTLASLFLEHMANPTRDQSFDTVSTAFAQFRAQMIRSQLESLIVQFPELTKLLKDHVMVSEADLKDFLRSPQEQV</sequence>
<evidence type="ECO:0000313" key="1">
    <source>
        <dbReference type="EMBL" id="CAA9209315.1"/>
    </source>
</evidence>
<organism evidence="1">
    <name type="scientific">uncultured Chthoniobacterales bacterium</name>
    <dbReference type="NCBI Taxonomy" id="1836801"/>
    <lineage>
        <taxon>Bacteria</taxon>
        <taxon>Pseudomonadati</taxon>
        <taxon>Verrucomicrobiota</taxon>
        <taxon>Spartobacteria</taxon>
        <taxon>Chthoniobacterales</taxon>
        <taxon>environmental samples</taxon>
    </lineage>
</organism>
<reference evidence="1" key="1">
    <citation type="submission" date="2020-02" db="EMBL/GenBank/DDBJ databases">
        <authorList>
            <person name="Meier V. D."/>
        </authorList>
    </citation>
    <scope>NUCLEOTIDE SEQUENCE</scope>
    <source>
        <strain evidence="1">AVDCRST_MAG42</strain>
    </source>
</reference>
<name>A0A6J4GXE6_9BACT</name>